<evidence type="ECO:0000259" key="9">
    <source>
        <dbReference type="PROSITE" id="PS50839"/>
    </source>
</evidence>
<keyword evidence="12" id="KW-1185">Reference proteome</keyword>
<evidence type="ECO:0000256" key="6">
    <source>
        <dbReference type="ARBA" id="ARBA00023136"/>
    </source>
</evidence>
<dbReference type="EC" id="2.7.7.65" evidence="3"/>
<evidence type="ECO:0000256" key="3">
    <source>
        <dbReference type="ARBA" id="ARBA00012528"/>
    </source>
</evidence>
<dbReference type="PROSITE" id="PS50887">
    <property type="entry name" value="GGDEF"/>
    <property type="match status" value="1"/>
</dbReference>
<evidence type="ECO:0000256" key="2">
    <source>
        <dbReference type="ARBA" id="ARBA00004370"/>
    </source>
</evidence>
<dbReference type="PROSITE" id="PS50839">
    <property type="entry name" value="CHASE"/>
    <property type="match status" value="1"/>
</dbReference>
<dbReference type="PANTHER" id="PTHR45138">
    <property type="entry name" value="REGULATORY COMPONENTS OF SENSORY TRANSDUCTION SYSTEM"/>
    <property type="match status" value="1"/>
</dbReference>
<dbReference type="Gene3D" id="3.30.70.270">
    <property type="match status" value="1"/>
</dbReference>
<keyword evidence="4 8" id="KW-0812">Transmembrane</keyword>
<dbReference type="InterPro" id="IPR029787">
    <property type="entry name" value="Nucleotide_cyclase"/>
</dbReference>
<dbReference type="EMBL" id="BSPD01000020">
    <property type="protein sequence ID" value="GLS24962.1"/>
    <property type="molecule type" value="Genomic_DNA"/>
</dbReference>
<dbReference type="InterPro" id="IPR042240">
    <property type="entry name" value="CHASE_sf"/>
</dbReference>
<comment type="subcellular location">
    <subcellularLocation>
        <location evidence="2">Membrane</location>
    </subcellularLocation>
</comment>
<evidence type="ECO:0000259" key="10">
    <source>
        <dbReference type="PROSITE" id="PS50887"/>
    </source>
</evidence>
<dbReference type="RefSeq" id="WP_232592223.1">
    <property type="nucleotide sequence ID" value="NZ_BSPD01000020.1"/>
</dbReference>
<comment type="caution">
    <text evidence="11">The sequence shown here is derived from an EMBL/GenBank/DDBJ whole genome shotgun (WGS) entry which is preliminary data.</text>
</comment>
<dbReference type="FunFam" id="3.30.70.270:FF:000001">
    <property type="entry name" value="Diguanylate cyclase domain protein"/>
    <property type="match status" value="1"/>
</dbReference>
<evidence type="ECO:0000256" key="4">
    <source>
        <dbReference type="ARBA" id="ARBA00022692"/>
    </source>
</evidence>
<reference evidence="11 12" key="1">
    <citation type="journal article" date="2014" name="Int. J. Syst. Evol. Microbiol.">
        <title>Complete genome sequence of Corynebacterium casei LMG S-19264T (=DSM 44701T), isolated from a smear-ripened cheese.</title>
        <authorList>
            <consortium name="US DOE Joint Genome Institute (JGI-PGF)"/>
            <person name="Walter F."/>
            <person name="Albersmeier A."/>
            <person name="Kalinowski J."/>
            <person name="Ruckert C."/>
        </authorList>
    </citation>
    <scope>NUCLEOTIDE SEQUENCE [LARGE SCALE GENOMIC DNA]</scope>
    <source>
        <strain evidence="11 12">NBRC 110095</strain>
    </source>
</reference>
<dbReference type="NCBIfam" id="TIGR00254">
    <property type="entry name" value="GGDEF"/>
    <property type="match status" value="1"/>
</dbReference>
<feature type="domain" description="GGDEF" evidence="10">
    <location>
        <begin position="383"/>
        <end position="514"/>
    </location>
</feature>
<dbReference type="CDD" id="cd01949">
    <property type="entry name" value="GGDEF"/>
    <property type="match status" value="1"/>
</dbReference>
<evidence type="ECO:0000256" key="5">
    <source>
        <dbReference type="ARBA" id="ARBA00022989"/>
    </source>
</evidence>
<evidence type="ECO:0000256" key="7">
    <source>
        <dbReference type="ARBA" id="ARBA00034247"/>
    </source>
</evidence>
<dbReference type="InterPro" id="IPR050469">
    <property type="entry name" value="Diguanylate_Cyclase"/>
</dbReference>
<dbReference type="SMART" id="SM00267">
    <property type="entry name" value="GGDEF"/>
    <property type="match status" value="1"/>
</dbReference>
<dbReference type="GO" id="GO:0007165">
    <property type="term" value="P:signal transduction"/>
    <property type="evidence" value="ECO:0007669"/>
    <property type="project" value="UniProtKB-ARBA"/>
</dbReference>
<dbReference type="Gene3D" id="3.30.450.350">
    <property type="entry name" value="CHASE domain"/>
    <property type="match status" value="1"/>
</dbReference>
<dbReference type="InterPro" id="IPR000160">
    <property type="entry name" value="GGDEF_dom"/>
</dbReference>
<dbReference type="GO" id="GO:0052621">
    <property type="term" value="F:diguanylate cyclase activity"/>
    <property type="evidence" value="ECO:0007669"/>
    <property type="project" value="UniProtKB-EC"/>
</dbReference>
<dbReference type="InterPro" id="IPR043128">
    <property type="entry name" value="Rev_trsase/Diguanyl_cyclase"/>
</dbReference>
<gene>
    <name evidence="11" type="ORF">GCM10007877_06760</name>
</gene>
<evidence type="ECO:0000256" key="1">
    <source>
        <dbReference type="ARBA" id="ARBA00001946"/>
    </source>
</evidence>
<sequence>MSKINFPKYTWPVAVFSIGLVATLLVVAIARNYQIHANKESFHHGAQQRTLTLQSLIDSDIHILGSAANFFYSTPSELWDNFDVFTPRILEYSMAIVAVEWLERIPPNKLDTRVEALKKRFPGFQAHTVIDRQKVIGFHDKTTEKFLVADIMPRTANNMNLLGFYPVQERFSRSVESMERTGVAVVSDRVRLLQDGTHSTIDKTGVLVYHPVFDANNQDKTAQNKPLIGSVIGVLRITDYISEVLRKFEGHRPLNLKIVDTGFEAEDASLLYTNEYYSDSKGLHSRNLLHLPNRVWEVHYQAEDKLSSDQVLALSIIAGAGFLLSVLMATIFYVLDSHRLVISRRLADRTQQLEQLVHQDCLTGVANRRKFDATISLWVAAKKSFGLLVLDVDRFKSINDTYGHAIGDEVLKTISYLLTDQCRTKDIVARIGGDELAVLCHVNSDRELCQLAEVLRQQVERNPFVVKEHRFRVQLSIGGVFYRNGMTEEDMHIQADRELYNAKRSGRNQVSIAA</sequence>
<evidence type="ECO:0000256" key="8">
    <source>
        <dbReference type="SAM" id="Phobius"/>
    </source>
</evidence>
<dbReference type="Pfam" id="PF00990">
    <property type="entry name" value="GGDEF"/>
    <property type="match status" value="1"/>
</dbReference>
<comment type="catalytic activity">
    <reaction evidence="7">
        <text>2 GTP = 3',3'-c-di-GMP + 2 diphosphate</text>
        <dbReference type="Rhea" id="RHEA:24898"/>
        <dbReference type="ChEBI" id="CHEBI:33019"/>
        <dbReference type="ChEBI" id="CHEBI:37565"/>
        <dbReference type="ChEBI" id="CHEBI:58805"/>
        <dbReference type="EC" id="2.7.7.65"/>
    </reaction>
</comment>
<protein>
    <recommendedName>
        <fullName evidence="3">diguanylate cyclase</fullName>
        <ecNumber evidence="3">2.7.7.65</ecNumber>
    </recommendedName>
</protein>
<keyword evidence="5 8" id="KW-1133">Transmembrane helix</keyword>
<dbReference type="PANTHER" id="PTHR45138:SF9">
    <property type="entry name" value="DIGUANYLATE CYCLASE DGCM-RELATED"/>
    <property type="match status" value="1"/>
</dbReference>
<dbReference type="SUPFAM" id="SSF55073">
    <property type="entry name" value="Nucleotide cyclase"/>
    <property type="match status" value="1"/>
</dbReference>
<accession>A0AA37T4M6</accession>
<name>A0AA37T4M6_9GAMM</name>
<dbReference type="Proteomes" id="UP001156870">
    <property type="component" value="Unassembled WGS sequence"/>
</dbReference>
<dbReference type="Pfam" id="PF03924">
    <property type="entry name" value="CHASE"/>
    <property type="match status" value="1"/>
</dbReference>
<dbReference type="InterPro" id="IPR006189">
    <property type="entry name" value="CHASE_dom"/>
</dbReference>
<dbReference type="SMART" id="SM01079">
    <property type="entry name" value="CHASE"/>
    <property type="match status" value="1"/>
</dbReference>
<dbReference type="GO" id="GO:0043709">
    <property type="term" value="P:cell adhesion involved in single-species biofilm formation"/>
    <property type="evidence" value="ECO:0007669"/>
    <property type="project" value="TreeGrafter"/>
</dbReference>
<keyword evidence="6 8" id="KW-0472">Membrane</keyword>
<organism evidence="11 12">
    <name type="scientific">Marinibactrum halimedae</name>
    <dbReference type="NCBI Taxonomy" id="1444977"/>
    <lineage>
        <taxon>Bacteria</taxon>
        <taxon>Pseudomonadati</taxon>
        <taxon>Pseudomonadota</taxon>
        <taxon>Gammaproteobacteria</taxon>
        <taxon>Cellvibrionales</taxon>
        <taxon>Cellvibrionaceae</taxon>
        <taxon>Marinibactrum</taxon>
    </lineage>
</organism>
<dbReference type="GO" id="GO:0005886">
    <property type="term" value="C:plasma membrane"/>
    <property type="evidence" value="ECO:0007669"/>
    <property type="project" value="TreeGrafter"/>
</dbReference>
<dbReference type="GO" id="GO:1902201">
    <property type="term" value="P:negative regulation of bacterial-type flagellum-dependent cell motility"/>
    <property type="evidence" value="ECO:0007669"/>
    <property type="project" value="TreeGrafter"/>
</dbReference>
<proteinExistence type="predicted"/>
<feature type="domain" description="CHASE" evidence="9">
    <location>
        <begin position="144"/>
        <end position="299"/>
    </location>
</feature>
<comment type="cofactor">
    <cofactor evidence="1">
        <name>Mg(2+)</name>
        <dbReference type="ChEBI" id="CHEBI:18420"/>
    </cofactor>
</comment>
<feature type="transmembrane region" description="Helical" evidence="8">
    <location>
        <begin position="311"/>
        <end position="335"/>
    </location>
</feature>
<evidence type="ECO:0000313" key="12">
    <source>
        <dbReference type="Proteomes" id="UP001156870"/>
    </source>
</evidence>
<evidence type="ECO:0000313" key="11">
    <source>
        <dbReference type="EMBL" id="GLS24962.1"/>
    </source>
</evidence>
<dbReference type="AlphaFoldDB" id="A0AA37T4M6"/>